<dbReference type="SUPFAM" id="SSF48576">
    <property type="entry name" value="Terpenoid synthases"/>
    <property type="match status" value="1"/>
</dbReference>
<dbReference type="PANTHER" id="PTHR12001">
    <property type="entry name" value="GERANYLGERANYL PYROPHOSPHATE SYNTHASE"/>
    <property type="match status" value="1"/>
</dbReference>
<dbReference type="InterPro" id="IPR008949">
    <property type="entry name" value="Isoprenoid_synthase_dom_sf"/>
</dbReference>
<dbReference type="CDD" id="cd00685">
    <property type="entry name" value="Trans_IPPS_HT"/>
    <property type="match status" value="1"/>
</dbReference>
<evidence type="ECO:0000256" key="3">
    <source>
        <dbReference type="ARBA" id="ARBA00022679"/>
    </source>
</evidence>
<reference evidence="7 8" key="1">
    <citation type="submission" date="2024-02" db="EMBL/GenBank/DDBJ databases">
        <title>New especies of Spiribacter isolated from saline water.</title>
        <authorList>
            <person name="Leon M.J."/>
            <person name="De La Haba R."/>
            <person name="Sanchez-Porro C."/>
            <person name="Ventosa A."/>
        </authorList>
    </citation>
    <scope>NUCLEOTIDE SEQUENCE [LARGE SCALE GENOMIC DNA]</scope>
    <source>
        <strain evidence="8">ag22IC6-390</strain>
    </source>
</reference>
<dbReference type="EMBL" id="JBAKFM010000001">
    <property type="protein sequence ID" value="MEX0468513.1"/>
    <property type="molecule type" value="Genomic_DNA"/>
</dbReference>
<evidence type="ECO:0000256" key="4">
    <source>
        <dbReference type="ARBA" id="ARBA00022723"/>
    </source>
</evidence>
<organism evidence="7 8">
    <name type="scientific">Spiribacter pallidus</name>
    <dbReference type="NCBI Taxonomy" id="1987936"/>
    <lineage>
        <taxon>Bacteria</taxon>
        <taxon>Pseudomonadati</taxon>
        <taxon>Pseudomonadota</taxon>
        <taxon>Gammaproteobacteria</taxon>
        <taxon>Chromatiales</taxon>
        <taxon>Ectothiorhodospiraceae</taxon>
        <taxon>Spiribacter</taxon>
    </lineage>
</organism>
<evidence type="ECO:0000256" key="6">
    <source>
        <dbReference type="RuleBase" id="RU004466"/>
    </source>
</evidence>
<comment type="cofactor">
    <cofactor evidence="1">
        <name>Mg(2+)</name>
        <dbReference type="ChEBI" id="CHEBI:18420"/>
    </cofactor>
</comment>
<comment type="similarity">
    <text evidence="2 6">Belongs to the FPP/GGPP synthase family.</text>
</comment>
<evidence type="ECO:0000256" key="5">
    <source>
        <dbReference type="ARBA" id="ARBA00022842"/>
    </source>
</evidence>
<proteinExistence type="inferred from homology"/>
<dbReference type="Pfam" id="PF00348">
    <property type="entry name" value="polyprenyl_synt"/>
    <property type="match status" value="1"/>
</dbReference>
<comment type="caution">
    <text evidence="7">The sequence shown here is derived from an EMBL/GenBank/DDBJ whole genome shotgun (WGS) entry which is preliminary data.</text>
</comment>
<dbReference type="SFLD" id="SFLDS00005">
    <property type="entry name" value="Isoprenoid_Synthase_Type_I"/>
    <property type="match status" value="1"/>
</dbReference>
<keyword evidence="3 6" id="KW-0808">Transferase</keyword>
<evidence type="ECO:0000256" key="1">
    <source>
        <dbReference type="ARBA" id="ARBA00001946"/>
    </source>
</evidence>
<sequence>MDITRIRERVATDMKAVDTMITERLRSDVALINQLGQYIVGGGGKRLRPMVTVLTARLAGHPPDDTRHALLAATVELIHTATLLHDDVVDDSAVRRGRDTANQIWGNEASVLVGDFLYTRAFQMMVELEDMTVMSVFSRTTNQIAEGEVMQLMNIHDADVTETRYMEIIHRKTAVLFEAGCRLAARLSHPGDTRLTDAAAAYGRHLGIAFQLADDALDYDGDSAATGKNIGDDLAEGKPTLPIIHSLAQSHGEARTVLQRAIEQGGREDMTRVAETIAQTGSIAYTRALAEAEADRALEALEAFPENDFRSALSDLARFSVGRDH</sequence>
<name>A0ABV3TA58_9GAMM</name>
<keyword evidence="5" id="KW-0460">Magnesium</keyword>
<protein>
    <submittedName>
        <fullName evidence="7">Polyprenyl synthetase family protein</fullName>
    </submittedName>
</protein>
<keyword evidence="8" id="KW-1185">Reference proteome</keyword>
<dbReference type="RefSeq" id="WP_367957986.1">
    <property type="nucleotide sequence ID" value="NZ_JBAKFK010000001.1"/>
</dbReference>
<accession>A0ABV3TA58</accession>
<dbReference type="Proteomes" id="UP001556709">
    <property type="component" value="Unassembled WGS sequence"/>
</dbReference>
<gene>
    <name evidence="7" type="ORF">V6X73_02010</name>
</gene>
<keyword evidence="4" id="KW-0479">Metal-binding</keyword>
<dbReference type="Gene3D" id="1.10.600.10">
    <property type="entry name" value="Farnesyl Diphosphate Synthase"/>
    <property type="match status" value="1"/>
</dbReference>
<dbReference type="PROSITE" id="PS00723">
    <property type="entry name" value="POLYPRENYL_SYNTHASE_1"/>
    <property type="match status" value="1"/>
</dbReference>
<dbReference type="InterPro" id="IPR033749">
    <property type="entry name" value="Polyprenyl_synt_CS"/>
</dbReference>
<evidence type="ECO:0000313" key="7">
    <source>
        <dbReference type="EMBL" id="MEX0468513.1"/>
    </source>
</evidence>
<evidence type="ECO:0000256" key="2">
    <source>
        <dbReference type="ARBA" id="ARBA00006706"/>
    </source>
</evidence>
<evidence type="ECO:0000313" key="8">
    <source>
        <dbReference type="Proteomes" id="UP001556709"/>
    </source>
</evidence>
<dbReference type="InterPro" id="IPR000092">
    <property type="entry name" value="Polyprenyl_synt"/>
</dbReference>
<dbReference type="PANTHER" id="PTHR12001:SF69">
    <property type="entry name" value="ALL TRANS-POLYPRENYL-DIPHOSPHATE SYNTHASE PDSS1"/>
    <property type="match status" value="1"/>
</dbReference>